<dbReference type="AlphaFoldDB" id="A0A9Q1HDG5"/>
<evidence type="ECO:0000256" key="10">
    <source>
        <dbReference type="ARBA" id="ARBA00023277"/>
    </source>
</evidence>
<feature type="domain" description="Alpha-amylase C-terminal" evidence="15">
    <location>
        <begin position="412"/>
        <end position="500"/>
    </location>
</feature>
<dbReference type="OrthoDB" id="550577at2759"/>
<dbReference type="InterPro" id="IPR006046">
    <property type="entry name" value="Alpha_amylase"/>
</dbReference>
<dbReference type="GO" id="GO:0005975">
    <property type="term" value="P:carbohydrate metabolic process"/>
    <property type="evidence" value="ECO:0007669"/>
    <property type="project" value="InterPro"/>
</dbReference>
<feature type="signal peptide" evidence="14">
    <location>
        <begin position="1"/>
        <end position="15"/>
    </location>
</feature>
<feature type="domain" description="Glycosyl hydrolase family 13 catalytic" evidence="16">
    <location>
        <begin position="26"/>
        <end position="403"/>
    </location>
</feature>
<dbReference type="InterPro" id="IPR031319">
    <property type="entry name" value="A-amylase_C"/>
</dbReference>
<dbReference type="Pfam" id="PF00128">
    <property type="entry name" value="Alpha-amylase"/>
    <property type="match status" value="1"/>
</dbReference>
<evidence type="ECO:0000259" key="15">
    <source>
        <dbReference type="SMART" id="SM00632"/>
    </source>
</evidence>
<dbReference type="Proteomes" id="UP001152320">
    <property type="component" value="Chromosome 5"/>
</dbReference>
<dbReference type="Gene3D" id="2.60.40.1180">
    <property type="entry name" value="Golgi alpha-mannosidase II"/>
    <property type="match status" value="1"/>
</dbReference>
<dbReference type="PRINTS" id="PR00110">
    <property type="entry name" value="ALPHAAMYLASE"/>
</dbReference>
<dbReference type="InterPro" id="IPR006047">
    <property type="entry name" value="GH13_cat_dom"/>
</dbReference>
<evidence type="ECO:0000256" key="13">
    <source>
        <dbReference type="RuleBase" id="RU361134"/>
    </source>
</evidence>
<name>A0A9Q1HDG5_HOLLE</name>
<protein>
    <recommendedName>
        <fullName evidence="5 13">Alpha-amylase</fullName>
        <ecNumber evidence="5 13">3.2.1.1</ecNumber>
    </recommendedName>
</protein>
<sequence length="525" mass="58838">MRIVFLALILGLARAQFDTNAEGNRGTIVNLFSWRWTDIAKECERFLGPKGYAGVQISPPNDHSIVRAPDRPWWERYQVAGYDLVSRSGYDADDFTDMVEKCNDYDVRIYVDAVFNHMAYFGEAAISNTPFSPEDLEYPSVPYTEVDFNSHYAGLCDDPNNDLDDPSSAQEQRNCNILALKDLALHLPEVRGKVAAYLNKMIDIGVAGFRVDFAEHMWPEDLENIYGQLHDLKSDVFGQGVRPFIYQEVRDTGDGPIRATEYTDLGRVTEFNYGPLIANAIRRVTPLANLRDQLGSSSQLLPSDKSLIFIDSHYTQRADEWKDKVLTFDEGRNYRLGTTFMLAWPYSVTRVMSSYRFNDYDDGPPSNSYGDILSPQIGSNEMCSGQYVCEHRWRAIKNMVAFQNAVRGESITNWWDNGNQQVAFGRGNKGFVVINNELNQDLTETLQTGLPKAEYCNVILGDIERGQCSGPTVDVRSDGTADFVIGSSGDSMVVIYVDAIVTDGGSATNISLIVLVLAFFVSLII</sequence>
<dbReference type="EMBL" id="JAIZAY010000005">
    <property type="protein sequence ID" value="KAJ8042134.1"/>
    <property type="molecule type" value="Genomic_DNA"/>
</dbReference>
<comment type="similarity">
    <text evidence="4 12">Belongs to the glycosyl hydrolase 13 family.</text>
</comment>
<evidence type="ECO:0000256" key="4">
    <source>
        <dbReference type="ARBA" id="ARBA00008061"/>
    </source>
</evidence>
<keyword evidence="9" id="KW-0868">Chloride</keyword>
<keyword evidence="14" id="KW-0732">Signal</keyword>
<dbReference type="PANTHER" id="PTHR43447">
    <property type="entry name" value="ALPHA-AMYLASE"/>
    <property type="match status" value="1"/>
</dbReference>
<evidence type="ECO:0000256" key="12">
    <source>
        <dbReference type="RuleBase" id="RU003615"/>
    </source>
</evidence>
<comment type="cofactor">
    <cofactor evidence="2">
        <name>Ca(2+)</name>
        <dbReference type="ChEBI" id="CHEBI:29108"/>
    </cofactor>
</comment>
<dbReference type="GO" id="GO:0004556">
    <property type="term" value="F:alpha-amylase activity"/>
    <property type="evidence" value="ECO:0007669"/>
    <property type="project" value="UniProtKB-UniRule"/>
</dbReference>
<organism evidence="17 18">
    <name type="scientific">Holothuria leucospilota</name>
    <name type="common">Black long sea cucumber</name>
    <name type="synonym">Mertensiothuria leucospilota</name>
    <dbReference type="NCBI Taxonomy" id="206669"/>
    <lineage>
        <taxon>Eukaryota</taxon>
        <taxon>Metazoa</taxon>
        <taxon>Echinodermata</taxon>
        <taxon>Eleutherozoa</taxon>
        <taxon>Echinozoa</taxon>
        <taxon>Holothuroidea</taxon>
        <taxon>Aspidochirotacea</taxon>
        <taxon>Aspidochirotida</taxon>
        <taxon>Holothuriidae</taxon>
        <taxon>Holothuria</taxon>
    </lineage>
</organism>
<evidence type="ECO:0000256" key="8">
    <source>
        <dbReference type="ARBA" id="ARBA00022837"/>
    </source>
</evidence>
<keyword evidence="6" id="KW-0479">Metal-binding</keyword>
<feature type="chain" id="PRO_5040205138" description="Alpha-amylase" evidence="14">
    <location>
        <begin position="16"/>
        <end position="525"/>
    </location>
</feature>
<keyword evidence="7 13" id="KW-0378">Hydrolase</keyword>
<dbReference type="SUPFAM" id="SSF51011">
    <property type="entry name" value="Glycosyl hydrolase domain"/>
    <property type="match status" value="1"/>
</dbReference>
<reference evidence="17" key="1">
    <citation type="submission" date="2021-10" db="EMBL/GenBank/DDBJ databases">
        <title>Tropical sea cucumber genome reveals ecological adaptation and Cuvierian tubules defense mechanism.</title>
        <authorList>
            <person name="Chen T."/>
        </authorList>
    </citation>
    <scope>NUCLEOTIDE SEQUENCE</scope>
    <source>
        <strain evidence="17">Nanhai2018</strain>
        <tissue evidence="17">Muscle</tissue>
    </source>
</reference>
<evidence type="ECO:0000256" key="2">
    <source>
        <dbReference type="ARBA" id="ARBA00001913"/>
    </source>
</evidence>
<dbReference type="SMART" id="SM00642">
    <property type="entry name" value="Aamy"/>
    <property type="match status" value="1"/>
</dbReference>
<evidence type="ECO:0000313" key="18">
    <source>
        <dbReference type="Proteomes" id="UP001152320"/>
    </source>
</evidence>
<accession>A0A9Q1HDG5</accession>
<keyword evidence="11 13" id="KW-0326">Glycosidase</keyword>
<evidence type="ECO:0000256" key="9">
    <source>
        <dbReference type="ARBA" id="ARBA00023214"/>
    </source>
</evidence>
<dbReference type="GO" id="GO:0046872">
    <property type="term" value="F:metal ion binding"/>
    <property type="evidence" value="ECO:0007669"/>
    <property type="project" value="UniProtKB-KW"/>
</dbReference>
<evidence type="ECO:0000256" key="6">
    <source>
        <dbReference type="ARBA" id="ARBA00022723"/>
    </source>
</evidence>
<evidence type="ECO:0000256" key="5">
    <source>
        <dbReference type="ARBA" id="ARBA00012595"/>
    </source>
</evidence>
<dbReference type="InterPro" id="IPR017853">
    <property type="entry name" value="GH"/>
</dbReference>
<evidence type="ECO:0000256" key="7">
    <source>
        <dbReference type="ARBA" id="ARBA00022801"/>
    </source>
</evidence>
<gene>
    <name evidence="17" type="ORF">HOLleu_13123</name>
</gene>
<keyword evidence="18" id="KW-1185">Reference proteome</keyword>
<proteinExistence type="inferred from homology"/>
<evidence type="ECO:0000313" key="17">
    <source>
        <dbReference type="EMBL" id="KAJ8042134.1"/>
    </source>
</evidence>
<evidence type="ECO:0000259" key="16">
    <source>
        <dbReference type="SMART" id="SM00642"/>
    </source>
</evidence>
<evidence type="ECO:0000256" key="3">
    <source>
        <dbReference type="ARBA" id="ARBA00001923"/>
    </source>
</evidence>
<comment type="cofactor">
    <cofactor evidence="3">
        <name>chloride</name>
        <dbReference type="ChEBI" id="CHEBI:17996"/>
    </cofactor>
</comment>
<dbReference type="Gene3D" id="3.20.20.80">
    <property type="entry name" value="Glycosidases"/>
    <property type="match status" value="1"/>
</dbReference>
<comment type="caution">
    <text evidence="17">The sequence shown here is derived from an EMBL/GenBank/DDBJ whole genome shotgun (WGS) entry which is preliminary data.</text>
</comment>
<dbReference type="CDD" id="cd11317">
    <property type="entry name" value="AmyAc_bac_euk_AmyA"/>
    <property type="match status" value="1"/>
</dbReference>
<keyword evidence="10 13" id="KW-0119">Carbohydrate metabolism</keyword>
<evidence type="ECO:0000256" key="14">
    <source>
        <dbReference type="SAM" id="SignalP"/>
    </source>
</evidence>
<dbReference type="InterPro" id="IPR006048">
    <property type="entry name" value="A-amylase/branching_C"/>
</dbReference>
<keyword evidence="8" id="KW-0106">Calcium</keyword>
<comment type="catalytic activity">
    <reaction evidence="1 13">
        <text>Endohydrolysis of (1-&gt;4)-alpha-D-glucosidic linkages in polysaccharides containing three or more (1-&gt;4)-alpha-linked D-glucose units.</text>
        <dbReference type="EC" id="3.2.1.1"/>
    </reaction>
</comment>
<evidence type="ECO:0000256" key="1">
    <source>
        <dbReference type="ARBA" id="ARBA00000548"/>
    </source>
</evidence>
<evidence type="ECO:0000256" key="11">
    <source>
        <dbReference type="ARBA" id="ARBA00023295"/>
    </source>
</evidence>
<dbReference type="InterPro" id="IPR013780">
    <property type="entry name" value="Glyco_hydro_b"/>
</dbReference>
<dbReference type="SMART" id="SM00632">
    <property type="entry name" value="Aamy_C"/>
    <property type="match status" value="1"/>
</dbReference>
<dbReference type="Pfam" id="PF02806">
    <property type="entry name" value="Alpha-amylase_C"/>
    <property type="match status" value="1"/>
</dbReference>
<dbReference type="SUPFAM" id="SSF51445">
    <property type="entry name" value="(Trans)glycosidases"/>
    <property type="match status" value="1"/>
</dbReference>
<dbReference type="EC" id="3.2.1.1" evidence="5 13"/>